<protein>
    <submittedName>
        <fullName evidence="2">Uncharacterized protein</fullName>
    </submittedName>
</protein>
<dbReference type="Proteomes" id="UP000078287">
    <property type="component" value="Unassembled WGS sequence"/>
</dbReference>
<feature type="transmembrane region" description="Helical" evidence="1">
    <location>
        <begin position="12"/>
        <end position="34"/>
    </location>
</feature>
<keyword evidence="1" id="KW-0472">Membrane</keyword>
<accession>A0A178MBL0</accession>
<gene>
    <name evidence="2" type="ORF">A6A03_13445</name>
</gene>
<feature type="transmembrane region" description="Helical" evidence="1">
    <location>
        <begin position="40"/>
        <end position="65"/>
    </location>
</feature>
<keyword evidence="1" id="KW-0812">Transmembrane</keyword>
<name>A0A178MBL0_9CHLR</name>
<dbReference type="OrthoDB" id="166552at2"/>
<keyword evidence="1" id="KW-1133">Transmembrane helix</keyword>
<dbReference type="AlphaFoldDB" id="A0A178MBL0"/>
<evidence type="ECO:0000256" key="1">
    <source>
        <dbReference type="SAM" id="Phobius"/>
    </source>
</evidence>
<sequence>MKRRIWLVARGIMPLLAVLVALIGVPALLAWLIGGGPFGWPHLLIGVGVAAGLLVIGGLIFGWALGKRLKGD</sequence>
<keyword evidence="3" id="KW-1185">Reference proteome</keyword>
<organism evidence="2 3">
    <name type="scientific">Chloroflexus islandicus</name>
    <dbReference type="NCBI Taxonomy" id="1707952"/>
    <lineage>
        <taxon>Bacteria</taxon>
        <taxon>Bacillati</taxon>
        <taxon>Chloroflexota</taxon>
        <taxon>Chloroflexia</taxon>
        <taxon>Chloroflexales</taxon>
        <taxon>Chloroflexineae</taxon>
        <taxon>Chloroflexaceae</taxon>
        <taxon>Chloroflexus</taxon>
    </lineage>
</organism>
<comment type="caution">
    <text evidence="2">The sequence shown here is derived from an EMBL/GenBank/DDBJ whole genome shotgun (WGS) entry which is preliminary data.</text>
</comment>
<proteinExistence type="predicted"/>
<evidence type="ECO:0000313" key="2">
    <source>
        <dbReference type="EMBL" id="OAN46142.1"/>
    </source>
</evidence>
<evidence type="ECO:0000313" key="3">
    <source>
        <dbReference type="Proteomes" id="UP000078287"/>
    </source>
</evidence>
<dbReference type="EMBL" id="LWQS01000048">
    <property type="protein sequence ID" value="OAN46142.1"/>
    <property type="molecule type" value="Genomic_DNA"/>
</dbReference>
<dbReference type="RefSeq" id="WP_066786389.1">
    <property type="nucleotide sequence ID" value="NZ_LWQS01000048.1"/>
</dbReference>
<reference evidence="2 3" key="1">
    <citation type="submission" date="2016-04" db="EMBL/GenBank/DDBJ databases">
        <title>Chloroflexus islandicus sp. nov., a thermophilic filamentous anoxygenic phototrophic bacterium from geyser Strokkur (Iceland).</title>
        <authorList>
            <person name="Gaisin V.A."/>
            <person name="Kalashnikov A.M."/>
            <person name="Sukhacheva M.V."/>
            <person name="Grouzdev D.S."/>
            <person name="Ivanov T.M."/>
            <person name="Kuznetsov B."/>
            <person name="Gorlenko V.M."/>
        </authorList>
    </citation>
    <scope>NUCLEOTIDE SEQUENCE [LARGE SCALE GENOMIC DNA]</scope>
    <source>
        <strain evidence="3">isl-2</strain>
    </source>
</reference>